<dbReference type="Pfam" id="PF04106">
    <property type="entry name" value="ATG5_UblB"/>
    <property type="match status" value="1"/>
</dbReference>
<dbReference type="Gene3D" id="3.10.20.620">
    <property type="match status" value="1"/>
</dbReference>
<evidence type="ECO:0000259" key="7">
    <source>
        <dbReference type="Pfam" id="PF20637"/>
    </source>
</evidence>
<keyword evidence="5" id="KW-0472">Membrane</keyword>
<dbReference type="Gene3D" id="3.10.20.90">
    <property type="entry name" value="Phosphatidylinositol 3-kinase Catalytic Subunit, Chain A, domain 1"/>
    <property type="match status" value="1"/>
</dbReference>
<dbReference type="InterPro" id="IPR042527">
    <property type="entry name" value="Atg5_UblA_dom_sf"/>
</dbReference>
<dbReference type="InterPro" id="IPR048318">
    <property type="entry name" value="ATG5_UblB"/>
</dbReference>
<dbReference type="InterPro" id="IPR042526">
    <property type="entry name" value="Atg5_HR"/>
</dbReference>
<dbReference type="GO" id="GO:0044233">
    <property type="term" value="C:mitochondria-associated endoplasmic reticulum membrane contact site"/>
    <property type="evidence" value="ECO:0007669"/>
    <property type="project" value="TreeGrafter"/>
</dbReference>
<dbReference type="AlphaFoldDB" id="A0AAD5EF51"/>
<dbReference type="Pfam" id="PF20637">
    <property type="entry name" value="ATG5_HBR"/>
    <property type="match status" value="1"/>
</dbReference>
<dbReference type="GeneID" id="75912238"/>
<reference evidence="9" key="2">
    <citation type="journal article" date="2022" name="Proc. Natl. Acad. Sci. U.S.A.">
        <title>Diploid-dominant life cycles characterize the early evolution of Fungi.</title>
        <authorList>
            <person name="Amses K.R."/>
            <person name="Simmons D.R."/>
            <person name="Longcore J.E."/>
            <person name="Mondo S.J."/>
            <person name="Seto K."/>
            <person name="Jeronimo G.H."/>
            <person name="Bonds A.E."/>
            <person name="Quandt C.A."/>
            <person name="Davis W.J."/>
            <person name="Chang Y."/>
            <person name="Federici B.A."/>
            <person name="Kuo A."/>
            <person name="LaButti K."/>
            <person name="Pangilinan J."/>
            <person name="Andreopoulos W."/>
            <person name="Tritt A."/>
            <person name="Riley R."/>
            <person name="Hundley H."/>
            <person name="Johnson J."/>
            <person name="Lipzen A."/>
            <person name="Barry K."/>
            <person name="Lang B.F."/>
            <person name="Cuomo C.A."/>
            <person name="Buchler N.E."/>
            <person name="Grigoriev I.V."/>
            <person name="Spatafora J.W."/>
            <person name="Stajich J.E."/>
            <person name="James T.Y."/>
        </authorList>
    </citation>
    <scope>NUCLEOTIDE SEQUENCE</scope>
    <source>
        <strain evidence="9">AG</strain>
    </source>
</reference>
<keyword evidence="2 5" id="KW-1017">Isopeptide bond</keyword>
<reference evidence="9" key="1">
    <citation type="submission" date="2021-06" db="EMBL/GenBank/DDBJ databases">
        <authorList>
            <consortium name="DOE Joint Genome Institute"/>
            <person name="Mondo S.J."/>
            <person name="Amses K.R."/>
            <person name="Simmons D.R."/>
            <person name="Longcore J.E."/>
            <person name="Seto K."/>
            <person name="Alves G.H."/>
            <person name="Bonds A.E."/>
            <person name="Quandt C.A."/>
            <person name="Davis W.J."/>
            <person name="Chang Y."/>
            <person name="Letcher P.M."/>
            <person name="Powell M.J."/>
            <person name="Kuo A."/>
            <person name="Labutti K."/>
            <person name="Pangilinan J."/>
            <person name="Andreopoulos W."/>
            <person name="Tritt A."/>
            <person name="Riley R."/>
            <person name="Hundley H."/>
            <person name="Johnson J."/>
            <person name="Lipzen A."/>
            <person name="Barry K."/>
            <person name="Berbee M.L."/>
            <person name="Buchler N.E."/>
            <person name="Grigoriev I.V."/>
            <person name="Spatafora J.W."/>
            <person name="Stajich J.E."/>
            <person name="James T.Y."/>
        </authorList>
    </citation>
    <scope>NUCLEOTIDE SEQUENCE</scope>
    <source>
        <strain evidence="9">AG</strain>
    </source>
</reference>
<dbReference type="InterPro" id="IPR007239">
    <property type="entry name" value="Atg5"/>
</dbReference>
<dbReference type="PANTHER" id="PTHR13040">
    <property type="entry name" value="AUTOPHAGY PROTEIN 5"/>
    <property type="match status" value="1"/>
</dbReference>
<dbReference type="GO" id="GO:0034045">
    <property type="term" value="C:phagophore assembly site membrane"/>
    <property type="evidence" value="ECO:0007669"/>
    <property type="project" value="UniProtKB-SubCell"/>
</dbReference>
<evidence type="ECO:0000256" key="2">
    <source>
        <dbReference type="ARBA" id="ARBA00022499"/>
    </source>
</evidence>
<evidence type="ECO:0000256" key="1">
    <source>
        <dbReference type="ARBA" id="ARBA00006910"/>
    </source>
</evidence>
<sequence length="277" mass="31936">MSTSVSKSVWEGRIPLAFSIDGSEAQHFGAEHTPSSIFIEVPRTSYLILLTEEIRDLYRATGLTLPDSTAEIWFEYQGKPLKWHYPLGLLYDILCISEPSYLQMEDTKSIPWNIKVHFRNYPAAHLFRDQSAATAQDFFMSMIKEADFLRYGSTKRVMNLSKSDQTQLWESLCSNDFDSFWKVNQRLIPVDDQVVRHIPLRLYLPDDCPVIQDRVSPRTEDGEELTMEQIIRELLPTLDTSKSKAVCHGVIVPFDTPIIWASRNLAYPDNFLHIALF</sequence>
<evidence type="ECO:0000313" key="10">
    <source>
        <dbReference type="Proteomes" id="UP001206595"/>
    </source>
</evidence>
<dbReference type="GO" id="GO:0005776">
    <property type="term" value="C:autophagosome"/>
    <property type="evidence" value="ECO:0007669"/>
    <property type="project" value="TreeGrafter"/>
</dbReference>
<proteinExistence type="inferred from homology"/>
<keyword evidence="5" id="KW-0813">Transport</keyword>
<gene>
    <name evidence="9" type="ORF">K450DRAFT_228269</name>
</gene>
<dbReference type="InterPro" id="IPR048939">
    <property type="entry name" value="ATG5_UblA"/>
</dbReference>
<organism evidence="9 10">
    <name type="scientific">Umbelopsis ramanniana AG</name>
    <dbReference type="NCBI Taxonomy" id="1314678"/>
    <lineage>
        <taxon>Eukaryota</taxon>
        <taxon>Fungi</taxon>
        <taxon>Fungi incertae sedis</taxon>
        <taxon>Mucoromycota</taxon>
        <taxon>Mucoromycotina</taxon>
        <taxon>Umbelopsidomycetes</taxon>
        <taxon>Umbelopsidales</taxon>
        <taxon>Umbelopsidaceae</taxon>
        <taxon>Umbelopsis</taxon>
    </lineage>
</organism>
<comment type="similarity">
    <text evidence="1 5">Belongs to the ATG5 family.</text>
</comment>
<keyword evidence="10" id="KW-1185">Reference proteome</keyword>
<dbReference type="GO" id="GO:0061908">
    <property type="term" value="C:phagophore"/>
    <property type="evidence" value="ECO:0007669"/>
    <property type="project" value="TreeGrafter"/>
</dbReference>
<comment type="subcellular location">
    <subcellularLocation>
        <location evidence="5">Preautophagosomal structure membrane</location>
        <topology evidence="5">Peripheral membrane protein</topology>
    </subcellularLocation>
</comment>
<dbReference type="InterPro" id="IPR048940">
    <property type="entry name" value="ATG5_HBR"/>
</dbReference>
<dbReference type="RefSeq" id="XP_051447296.1">
    <property type="nucleotide sequence ID" value="XM_051586890.1"/>
</dbReference>
<comment type="function">
    <text evidence="5">Involved in cytoplasm to vacuole transport (Cvt) and autophagic vesicle formation.</text>
</comment>
<keyword evidence="3 5" id="KW-0832">Ubl conjugation</keyword>
<dbReference type="GO" id="GO:0000422">
    <property type="term" value="P:autophagy of mitochondrion"/>
    <property type="evidence" value="ECO:0007669"/>
    <property type="project" value="TreeGrafter"/>
</dbReference>
<evidence type="ECO:0000259" key="6">
    <source>
        <dbReference type="Pfam" id="PF04106"/>
    </source>
</evidence>
<comment type="caution">
    <text evidence="9">The sequence shown here is derived from an EMBL/GenBank/DDBJ whole genome shotgun (WGS) entry which is preliminary data.</text>
</comment>
<keyword evidence="4 5" id="KW-0072">Autophagy</keyword>
<evidence type="ECO:0000256" key="5">
    <source>
        <dbReference type="RuleBase" id="RU361202"/>
    </source>
</evidence>
<dbReference type="GO" id="GO:0034727">
    <property type="term" value="P:piecemeal microautophagy of the nucleus"/>
    <property type="evidence" value="ECO:0007669"/>
    <property type="project" value="TreeGrafter"/>
</dbReference>
<evidence type="ECO:0000256" key="4">
    <source>
        <dbReference type="ARBA" id="ARBA00023006"/>
    </source>
</evidence>
<protein>
    <recommendedName>
        <fullName evidence="5">Autophagy protein 5</fullName>
    </recommendedName>
</protein>
<name>A0AAD5EF51_UMBRA</name>
<evidence type="ECO:0000256" key="3">
    <source>
        <dbReference type="ARBA" id="ARBA00022843"/>
    </source>
</evidence>
<evidence type="ECO:0000259" key="8">
    <source>
        <dbReference type="Pfam" id="PF20638"/>
    </source>
</evidence>
<evidence type="ECO:0000313" key="9">
    <source>
        <dbReference type="EMBL" id="KAI8582292.1"/>
    </source>
</evidence>
<dbReference type="GO" id="GO:0019776">
    <property type="term" value="F:Atg8-family ligase activity"/>
    <property type="evidence" value="ECO:0007669"/>
    <property type="project" value="TreeGrafter"/>
</dbReference>
<feature type="domain" description="Autophagy protein ATG5 UblA" evidence="8">
    <location>
        <begin position="9"/>
        <end position="118"/>
    </location>
</feature>
<dbReference type="Pfam" id="PF20638">
    <property type="entry name" value="ATG5_UblA"/>
    <property type="match status" value="1"/>
</dbReference>
<dbReference type="EMBL" id="MU620901">
    <property type="protein sequence ID" value="KAI8582292.1"/>
    <property type="molecule type" value="Genomic_DNA"/>
</dbReference>
<dbReference type="Gene3D" id="1.10.246.190">
    <property type="entry name" value="Autophagy protein Apg5, helix rich domain"/>
    <property type="match status" value="1"/>
</dbReference>
<dbReference type="GO" id="GO:0034274">
    <property type="term" value="C:Atg12-Atg5-Atg16 complex"/>
    <property type="evidence" value="ECO:0007669"/>
    <property type="project" value="TreeGrafter"/>
</dbReference>
<dbReference type="Proteomes" id="UP001206595">
    <property type="component" value="Unassembled WGS sequence"/>
</dbReference>
<feature type="domain" description="Autophagy protein ATG5 alpha-helical bundle region" evidence="7">
    <location>
        <begin position="134"/>
        <end position="189"/>
    </location>
</feature>
<comment type="subunit">
    <text evidence="5">Conjugated with ATG12.</text>
</comment>
<accession>A0AAD5EF51</accession>
<feature type="domain" description="Autophagy protein ATG5 UblB" evidence="6">
    <location>
        <begin position="197"/>
        <end position="275"/>
    </location>
</feature>
<dbReference type="PANTHER" id="PTHR13040:SF2">
    <property type="entry name" value="AUTOPHAGY PROTEIN 5"/>
    <property type="match status" value="1"/>
</dbReference>
<dbReference type="GO" id="GO:0006995">
    <property type="term" value="P:cellular response to nitrogen starvation"/>
    <property type="evidence" value="ECO:0007669"/>
    <property type="project" value="TreeGrafter"/>
</dbReference>